<feature type="compositionally biased region" description="Polar residues" evidence="2">
    <location>
        <begin position="467"/>
        <end position="482"/>
    </location>
</feature>
<evidence type="ECO:0000256" key="1">
    <source>
        <dbReference type="ARBA" id="ARBA00022553"/>
    </source>
</evidence>
<dbReference type="EMBL" id="JANIIK010000119">
    <property type="protein sequence ID" value="KAJ3584227.1"/>
    <property type="molecule type" value="Genomic_DNA"/>
</dbReference>
<accession>A0A9Q0D9K6</accession>
<feature type="region of interest" description="Disordered" evidence="2">
    <location>
        <begin position="1"/>
        <end position="80"/>
    </location>
</feature>
<comment type="caution">
    <text evidence="4">The sequence shown here is derived from an EMBL/GenBank/DDBJ whole genome shotgun (WGS) entry which is preliminary data.</text>
</comment>
<proteinExistence type="predicted"/>
<evidence type="ECO:0000259" key="3">
    <source>
        <dbReference type="PROSITE" id="PS51061"/>
    </source>
</evidence>
<dbReference type="Pfam" id="PF01424">
    <property type="entry name" value="R3H"/>
    <property type="match status" value="1"/>
</dbReference>
<feature type="non-terminal residue" evidence="4">
    <location>
        <position position="601"/>
    </location>
</feature>
<dbReference type="Proteomes" id="UP001148018">
    <property type="component" value="Unassembled WGS sequence"/>
</dbReference>
<name>A0A9Q0D9K6_9TELE</name>
<dbReference type="Gene3D" id="3.30.1370.50">
    <property type="entry name" value="R3H-like domain"/>
    <property type="match status" value="1"/>
</dbReference>
<dbReference type="InterPro" id="IPR036867">
    <property type="entry name" value="R3H_dom_sf"/>
</dbReference>
<feature type="region of interest" description="Disordered" evidence="2">
    <location>
        <begin position="423"/>
        <end position="504"/>
    </location>
</feature>
<dbReference type="OrthoDB" id="8950498at2759"/>
<reference evidence="4" key="1">
    <citation type="submission" date="2022-07" db="EMBL/GenBank/DDBJ databases">
        <title>Chromosome-level genome of Muraenolepis orangiensis.</title>
        <authorList>
            <person name="Kim J."/>
        </authorList>
    </citation>
    <scope>NUCLEOTIDE SEQUENCE</scope>
    <source>
        <strain evidence="4">KU_S4_2022</strain>
        <tissue evidence="4">Muscle</tissue>
    </source>
</reference>
<feature type="region of interest" description="Disordered" evidence="2">
    <location>
        <begin position="189"/>
        <end position="292"/>
    </location>
</feature>
<organism evidence="4 5">
    <name type="scientific">Muraenolepis orangiensis</name>
    <name type="common">Patagonian moray cod</name>
    <dbReference type="NCBI Taxonomy" id="630683"/>
    <lineage>
        <taxon>Eukaryota</taxon>
        <taxon>Metazoa</taxon>
        <taxon>Chordata</taxon>
        <taxon>Craniata</taxon>
        <taxon>Vertebrata</taxon>
        <taxon>Euteleostomi</taxon>
        <taxon>Actinopterygii</taxon>
        <taxon>Neopterygii</taxon>
        <taxon>Teleostei</taxon>
        <taxon>Neoteleostei</taxon>
        <taxon>Acanthomorphata</taxon>
        <taxon>Zeiogadaria</taxon>
        <taxon>Gadariae</taxon>
        <taxon>Gadiformes</taxon>
        <taxon>Muraenolepidoidei</taxon>
        <taxon>Muraenolepididae</taxon>
        <taxon>Muraenolepis</taxon>
    </lineage>
</organism>
<dbReference type="PANTHER" id="PTHR15672">
    <property type="entry name" value="CAMP-REGULATED PHOSPHOPROTEIN 21 RELATED R3H DOMAIN CONTAINING PROTEIN"/>
    <property type="match status" value="1"/>
</dbReference>
<keyword evidence="1" id="KW-0597">Phosphoprotein</keyword>
<evidence type="ECO:0000256" key="2">
    <source>
        <dbReference type="SAM" id="MobiDB-lite"/>
    </source>
</evidence>
<dbReference type="InterPro" id="IPR001374">
    <property type="entry name" value="R3H_dom"/>
</dbReference>
<dbReference type="AlphaFoldDB" id="A0A9Q0D9K6"/>
<feature type="domain" description="R3H" evidence="3">
    <location>
        <begin position="99"/>
        <end position="162"/>
    </location>
</feature>
<feature type="compositionally biased region" description="Low complexity" evidence="2">
    <location>
        <begin position="213"/>
        <end position="231"/>
    </location>
</feature>
<dbReference type="FunFam" id="3.30.1370.50:FF:000001">
    <property type="entry name" value="R3H domain-containing protein 2 isoform 1"/>
    <property type="match status" value="1"/>
</dbReference>
<feature type="compositionally biased region" description="Basic and acidic residues" evidence="2">
    <location>
        <begin position="56"/>
        <end position="73"/>
    </location>
</feature>
<dbReference type="GO" id="GO:0003676">
    <property type="term" value="F:nucleic acid binding"/>
    <property type="evidence" value="ECO:0007669"/>
    <property type="project" value="UniProtKB-UniRule"/>
</dbReference>
<feature type="compositionally biased region" description="Pro residues" evidence="2">
    <location>
        <begin position="448"/>
        <end position="461"/>
    </location>
</feature>
<feature type="compositionally biased region" description="Pro residues" evidence="2">
    <location>
        <begin position="254"/>
        <end position="268"/>
    </location>
</feature>
<feature type="region of interest" description="Disordered" evidence="2">
    <location>
        <begin position="332"/>
        <end position="351"/>
    </location>
</feature>
<feature type="region of interest" description="Disordered" evidence="2">
    <location>
        <begin position="576"/>
        <end position="601"/>
    </location>
</feature>
<gene>
    <name evidence="4" type="ORF">NHX12_014723</name>
</gene>
<keyword evidence="5" id="KW-1185">Reference proteome</keyword>
<feature type="compositionally biased region" description="Low complexity" evidence="2">
    <location>
        <begin position="239"/>
        <end position="253"/>
    </location>
</feature>
<dbReference type="PANTHER" id="PTHR15672:SF12">
    <property type="entry name" value="R3H DOMAIN-CONTAINING PROTEIN 1"/>
    <property type="match status" value="1"/>
</dbReference>
<dbReference type="SMART" id="SM00393">
    <property type="entry name" value="R3H"/>
    <property type="match status" value="1"/>
</dbReference>
<protein>
    <recommendedName>
        <fullName evidence="3">R3H domain-containing protein</fullName>
    </recommendedName>
</protein>
<dbReference type="InterPro" id="IPR051937">
    <property type="entry name" value="R3H_domain_containing"/>
</dbReference>
<dbReference type="CDD" id="cd02642">
    <property type="entry name" value="R3H_encore_like"/>
    <property type="match status" value="1"/>
</dbReference>
<feature type="compositionally biased region" description="Gly residues" evidence="2">
    <location>
        <begin position="203"/>
        <end position="212"/>
    </location>
</feature>
<feature type="compositionally biased region" description="Pro residues" evidence="2">
    <location>
        <begin position="336"/>
        <end position="350"/>
    </location>
</feature>
<dbReference type="SUPFAM" id="SSF82708">
    <property type="entry name" value="R3H domain"/>
    <property type="match status" value="1"/>
</dbReference>
<sequence length="601" mass="63933">DGELHHHHHPHQQHHRSPGSSDQKDLQPLVEEDKEEGKDEGGGGGGAEDPDNTTETSEREERTSRRMLSRDSSQDYTDSTGVSLHDFLVNTLTNNPRDRITLLKLEQDLLDFISNNESQKRKFPPMTSYHRMLLHRVAAYFGMDHNVDPSGKAVVVNKTAGTRVPDQKFCDHILDEGPVDRGFQKRYILNRDHRGGPPPPPSWGGGEAGGLRGRAAGPGVVRGDSSASSRSPGRHSETGSESSGSVGSSSCSLPRPPLLALAPPPPRAPQSAGASHRQGNARGPKADPTEGPPLASFYVLPLETAAGMMPGGVLVNVHTGQPILGPDGCVTVHSAAPPPNAGRRQPPPVQPVHVVAQQPPANHHHGQADDALGAHFGHMTLGGGGSVNSCHCASTHYAHPTNQQQPYGVPPSTALTAYSCPPTQSLHAQHQGVYPPAPAPGMLVMQLPGPPQPYHPPPQLGIPPDSDAQSSVRPGSRTSTPALSALLGHPGAIQGPHTAPPTMPFLAHLHHLKHHQHQQQHRLPTAFCPAGQGEACCPLVATPLHCKPLLRPHLLHHHHHHHTARVVTDHQIVPVLPPSPGGPWGPGRGRPERFSSPPTSA</sequence>
<evidence type="ECO:0000313" key="4">
    <source>
        <dbReference type="EMBL" id="KAJ3584227.1"/>
    </source>
</evidence>
<feature type="compositionally biased region" description="Basic residues" evidence="2">
    <location>
        <begin position="1"/>
        <end position="17"/>
    </location>
</feature>
<evidence type="ECO:0000313" key="5">
    <source>
        <dbReference type="Proteomes" id="UP001148018"/>
    </source>
</evidence>
<dbReference type="PROSITE" id="PS51061">
    <property type="entry name" value="R3H"/>
    <property type="match status" value="1"/>
</dbReference>